<sequence>MPRTRLKELRQLGCRIALDDFGTGYATYDRLKEAACRYLEDRRQFCAGHADQQGGLPDHCVNL</sequence>
<evidence type="ECO:0000259" key="1">
    <source>
        <dbReference type="PROSITE" id="PS50883"/>
    </source>
</evidence>
<dbReference type="GO" id="GO:0071111">
    <property type="term" value="F:cyclic-guanylate-specific phosphodiesterase activity"/>
    <property type="evidence" value="ECO:0007669"/>
    <property type="project" value="UniProtKB-EC"/>
</dbReference>
<evidence type="ECO:0000313" key="2">
    <source>
        <dbReference type="EMBL" id="VTR33414.1"/>
    </source>
</evidence>
<dbReference type="Pfam" id="PF00563">
    <property type="entry name" value="EAL"/>
    <property type="match status" value="1"/>
</dbReference>
<dbReference type="SUPFAM" id="SSF141868">
    <property type="entry name" value="EAL domain-like"/>
    <property type="match status" value="1"/>
</dbReference>
<keyword evidence="2" id="KW-0378">Hydrolase</keyword>
<gene>
    <name evidence="2" type="primary">yfgF_2</name>
    <name evidence="2" type="ORF">NCTC12965_03499</name>
</gene>
<dbReference type="Gene3D" id="3.20.20.450">
    <property type="entry name" value="EAL domain"/>
    <property type="match status" value="1"/>
</dbReference>
<dbReference type="InterPro" id="IPR035919">
    <property type="entry name" value="EAL_sf"/>
</dbReference>
<proteinExistence type="predicted"/>
<accession>A0A4U9UTR4</accession>
<dbReference type="PROSITE" id="PS50883">
    <property type="entry name" value="EAL"/>
    <property type="match status" value="1"/>
</dbReference>
<organism evidence="2">
    <name type="scientific">Serratia fonticola</name>
    <dbReference type="NCBI Taxonomy" id="47917"/>
    <lineage>
        <taxon>Bacteria</taxon>
        <taxon>Pseudomonadati</taxon>
        <taxon>Pseudomonadota</taxon>
        <taxon>Gammaproteobacteria</taxon>
        <taxon>Enterobacterales</taxon>
        <taxon>Yersiniaceae</taxon>
        <taxon>Serratia</taxon>
    </lineage>
</organism>
<dbReference type="AlphaFoldDB" id="A0A4U9UTR4"/>
<dbReference type="InterPro" id="IPR001633">
    <property type="entry name" value="EAL_dom"/>
</dbReference>
<dbReference type="EMBL" id="CABEEZ010000072">
    <property type="protein sequence ID" value="VTR33414.1"/>
    <property type="molecule type" value="Genomic_DNA"/>
</dbReference>
<name>A0A4U9UTR4_SERFO</name>
<dbReference type="EC" id="3.1.4.52" evidence="2"/>
<protein>
    <submittedName>
        <fullName evidence="2">Cyclic di-GMP phosphodiesterase YfgF</fullName>
        <ecNumber evidence="2">3.1.4.52</ecNumber>
    </submittedName>
</protein>
<reference evidence="2" key="1">
    <citation type="submission" date="2019-05" db="EMBL/GenBank/DDBJ databases">
        <authorList>
            <consortium name="Pathogen Informatics"/>
        </authorList>
    </citation>
    <scope>NUCLEOTIDE SEQUENCE [LARGE SCALE GENOMIC DNA]</scope>
    <source>
        <strain evidence="2">NCTC12965</strain>
    </source>
</reference>
<feature type="domain" description="EAL" evidence="1">
    <location>
        <begin position="1"/>
        <end position="63"/>
    </location>
</feature>